<dbReference type="InterPro" id="IPR000515">
    <property type="entry name" value="MetI-like"/>
</dbReference>
<evidence type="ECO:0000256" key="6">
    <source>
        <dbReference type="ARBA" id="ARBA00022692"/>
    </source>
</evidence>
<dbReference type="GO" id="GO:0005886">
    <property type="term" value="C:plasma membrane"/>
    <property type="evidence" value="ECO:0007669"/>
    <property type="project" value="UniProtKB-SubCell"/>
</dbReference>
<dbReference type="GO" id="GO:0006817">
    <property type="term" value="P:phosphate ion transport"/>
    <property type="evidence" value="ECO:0007669"/>
    <property type="project" value="UniProtKB-KW"/>
</dbReference>
<comment type="similarity">
    <text evidence="2 10">Belongs to the binding-protein-dependent transport system permease family. CysTW subfamily.</text>
</comment>
<evidence type="ECO:0000256" key="9">
    <source>
        <dbReference type="RuleBase" id="RU363032"/>
    </source>
</evidence>
<dbReference type="Pfam" id="PF00528">
    <property type="entry name" value="BPD_transp_1"/>
    <property type="match status" value="1"/>
</dbReference>
<organism evidence="12 13">
    <name type="scientific">Candidatus Scatomorpha intestinavium</name>
    <dbReference type="NCBI Taxonomy" id="2840922"/>
    <lineage>
        <taxon>Bacteria</taxon>
        <taxon>Bacillati</taxon>
        <taxon>Bacillota</taxon>
        <taxon>Clostridia</taxon>
        <taxon>Eubacteriales</taxon>
        <taxon>Candidatus Scatomorpha</taxon>
    </lineage>
</organism>
<evidence type="ECO:0000256" key="3">
    <source>
        <dbReference type="ARBA" id="ARBA00022448"/>
    </source>
</evidence>
<evidence type="ECO:0000313" key="12">
    <source>
        <dbReference type="EMBL" id="HIQ77622.1"/>
    </source>
</evidence>
<feature type="transmembrane region" description="Helical" evidence="9">
    <location>
        <begin position="40"/>
        <end position="64"/>
    </location>
</feature>
<dbReference type="PANTHER" id="PTHR30425:SF1">
    <property type="entry name" value="PHOSPHATE TRANSPORT SYSTEM PERMEASE PROTEIN PSTC"/>
    <property type="match status" value="1"/>
</dbReference>
<keyword evidence="6 9" id="KW-0812">Transmembrane</keyword>
<comment type="function">
    <text evidence="10">Part of the binding-protein-dependent transport system for phosphate; probably responsible for the translocation of the substrate across the membrane.</text>
</comment>
<comment type="subcellular location">
    <subcellularLocation>
        <location evidence="1 9">Cell membrane</location>
        <topology evidence="1 9">Multi-pass membrane protein</topology>
    </subcellularLocation>
</comment>
<feature type="domain" description="ABC transmembrane type-1" evidence="11">
    <location>
        <begin position="1"/>
        <end position="208"/>
    </location>
</feature>
<evidence type="ECO:0000256" key="5">
    <source>
        <dbReference type="ARBA" id="ARBA00022592"/>
    </source>
</evidence>
<evidence type="ECO:0000256" key="2">
    <source>
        <dbReference type="ARBA" id="ARBA00007069"/>
    </source>
</evidence>
<comment type="caution">
    <text evidence="12">The sequence shown here is derived from an EMBL/GenBank/DDBJ whole genome shotgun (WGS) entry which is preliminary data.</text>
</comment>
<dbReference type="CDD" id="cd06261">
    <property type="entry name" value="TM_PBP2"/>
    <property type="match status" value="1"/>
</dbReference>
<feature type="transmembrane region" description="Helical" evidence="9">
    <location>
        <begin position="133"/>
        <end position="155"/>
    </location>
</feature>
<dbReference type="GO" id="GO:0005315">
    <property type="term" value="F:phosphate transmembrane transporter activity"/>
    <property type="evidence" value="ECO:0007669"/>
    <property type="project" value="InterPro"/>
</dbReference>
<proteinExistence type="inferred from homology"/>
<evidence type="ECO:0000256" key="1">
    <source>
        <dbReference type="ARBA" id="ARBA00004651"/>
    </source>
</evidence>
<evidence type="ECO:0000259" key="11">
    <source>
        <dbReference type="PROSITE" id="PS50928"/>
    </source>
</evidence>
<sequence>LTSIYGTAGAIVIGVPIGFLMAVFLSKVANRKIAAVIREVVDLLAGIPSVVYGLVGMMVLVPAIRTAFSLPAGDTLLAAIVVLAIMILPSIISVSETALNSVPREYEEASLALGATEIETYFRVSAPAAKSGIAAAVVLGVGRAIGEAMAILMVAGNVANMPGLLSSVKFLTTAIAGEMSYAGGLHRQALFSIGLVLFLFIMLINATLNLFLKRNKEGN</sequence>
<evidence type="ECO:0000256" key="10">
    <source>
        <dbReference type="RuleBase" id="RU363054"/>
    </source>
</evidence>
<dbReference type="InterPro" id="IPR051124">
    <property type="entry name" value="Phosphate_Transport_Permease"/>
</dbReference>
<evidence type="ECO:0000256" key="8">
    <source>
        <dbReference type="ARBA" id="ARBA00023136"/>
    </source>
</evidence>
<dbReference type="InterPro" id="IPR011864">
    <property type="entry name" value="Phosphate_PstC"/>
</dbReference>
<dbReference type="EMBL" id="DVGA01000001">
    <property type="protein sequence ID" value="HIQ77622.1"/>
    <property type="molecule type" value="Genomic_DNA"/>
</dbReference>
<keyword evidence="8 9" id="KW-0472">Membrane</keyword>
<feature type="transmembrane region" description="Helical" evidence="9">
    <location>
        <begin position="189"/>
        <end position="212"/>
    </location>
</feature>
<accession>A0A9D0ZBK6</accession>
<dbReference type="Gene3D" id="1.10.3720.10">
    <property type="entry name" value="MetI-like"/>
    <property type="match status" value="1"/>
</dbReference>
<keyword evidence="5 10" id="KW-0592">Phosphate transport</keyword>
<feature type="non-terminal residue" evidence="12">
    <location>
        <position position="1"/>
    </location>
</feature>
<comment type="caution">
    <text evidence="10">Lacks conserved residue(s) required for the propagation of feature annotation.</text>
</comment>
<keyword evidence="3 9" id="KW-0813">Transport</keyword>
<dbReference type="SUPFAM" id="SSF161098">
    <property type="entry name" value="MetI-like"/>
    <property type="match status" value="1"/>
</dbReference>
<dbReference type="NCBIfam" id="TIGR02138">
    <property type="entry name" value="phosphate_pstC"/>
    <property type="match status" value="1"/>
</dbReference>
<keyword evidence="7 9" id="KW-1133">Transmembrane helix</keyword>
<dbReference type="Proteomes" id="UP000824262">
    <property type="component" value="Unassembled WGS sequence"/>
</dbReference>
<reference evidence="12" key="1">
    <citation type="submission" date="2020-10" db="EMBL/GenBank/DDBJ databases">
        <authorList>
            <person name="Gilroy R."/>
        </authorList>
    </citation>
    <scope>NUCLEOTIDE SEQUENCE</scope>
    <source>
        <strain evidence="12">ChiBcolR7-354</strain>
    </source>
</reference>
<evidence type="ECO:0000256" key="4">
    <source>
        <dbReference type="ARBA" id="ARBA00022475"/>
    </source>
</evidence>
<feature type="transmembrane region" description="Helical" evidence="9">
    <location>
        <begin position="6"/>
        <end position="28"/>
    </location>
</feature>
<dbReference type="InterPro" id="IPR035906">
    <property type="entry name" value="MetI-like_sf"/>
</dbReference>
<keyword evidence="4 10" id="KW-1003">Cell membrane</keyword>
<feature type="transmembrane region" description="Helical" evidence="9">
    <location>
        <begin position="76"/>
        <end position="94"/>
    </location>
</feature>
<dbReference type="PANTHER" id="PTHR30425">
    <property type="entry name" value="PHOSPHATE TRANSPORT SYSTEM PERMEASE PROTEIN PST"/>
    <property type="match status" value="1"/>
</dbReference>
<dbReference type="AlphaFoldDB" id="A0A9D0ZBK6"/>
<reference evidence="12" key="2">
    <citation type="journal article" date="2021" name="PeerJ">
        <title>Extensive microbial diversity within the chicken gut microbiome revealed by metagenomics and culture.</title>
        <authorList>
            <person name="Gilroy R."/>
            <person name="Ravi A."/>
            <person name="Getino M."/>
            <person name="Pursley I."/>
            <person name="Horton D.L."/>
            <person name="Alikhan N.F."/>
            <person name="Baker D."/>
            <person name="Gharbi K."/>
            <person name="Hall N."/>
            <person name="Watson M."/>
            <person name="Adriaenssens E.M."/>
            <person name="Foster-Nyarko E."/>
            <person name="Jarju S."/>
            <person name="Secka A."/>
            <person name="Antonio M."/>
            <person name="Oren A."/>
            <person name="Chaudhuri R.R."/>
            <person name="La Ragione R."/>
            <person name="Hildebrand F."/>
            <person name="Pallen M.J."/>
        </authorList>
    </citation>
    <scope>NUCLEOTIDE SEQUENCE</scope>
    <source>
        <strain evidence="12">ChiBcolR7-354</strain>
    </source>
</reference>
<dbReference type="PROSITE" id="PS50928">
    <property type="entry name" value="ABC_TM1"/>
    <property type="match status" value="1"/>
</dbReference>
<evidence type="ECO:0000256" key="7">
    <source>
        <dbReference type="ARBA" id="ARBA00022989"/>
    </source>
</evidence>
<evidence type="ECO:0000313" key="13">
    <source>
        <dbReference type="Proteomes" id="UP000824262"/>
    </source>
</evidence>
<protein>
    <recommendedName>
        <fullName evidence="10">Phosphate transport system permease protein</fullName>
    </recommendedName>
</protein>
<name>A0A9D0ZBK6_9FIRM</name>
<gene>
    <name evidence="12" type="primary">pstC</name>
    <name evidence="12" type="ORF">IAB77_00005</name>
</gene>